<protein>
    <submittedName>
        <fullName evidence="1">UDP-sugar pyrophospharylase-like</fullName>
    </submittedName>
</protein>
<reference evidence="1 2" key="1">
    <citation type="journal article" date="2018" name="Front. Plant Sci.">
        <title>Red Clover (Trifolium pratense) and Zigzag Clover (T. medium) - A Picture of Genomic Similarities and Differences.</title>
        <authorList>
            <person name="Dluhosova J."/>
            <person name="Istvanek J."/>
            <person name="Nedelnik J."/>
            <person name="Repkova J."/>
        </authorList>
    </citation>
    <scope>NUCLEOTIDE SEQUENCE [LARGE SCALE GENOMIC DNA]</scope>
    <source>
        <strain evidence="2">cv. 10/8</strain>
        <tissue evidence="1">Leaf</tissue>
    </source>
</reference>
<dbReference type="InterPro" id="IPR029044">
    <property type="entry name" value="Nucleotide-diphossugar_trans"/>
</dbReference>
<sequence>MISQVPTGETLAFGDDNFIKFEEAGVLEAKRAAFVLVAGGLGERLGY</sequence>
<dbReference type="Gene3D" id="3.90.550.10">
    <property type="entry name" value="Spore Coat Polysaccharide Biosynthesis Protein SpsA, Chain A"/>
    <property type="match status" value="1"/>
</dbReference>
<feature type="non-terminal residue" evidence="1">
    <location>
        <position position="47"/>
    </location>
</feature>
<proteinExistence type="predicted"/>
<name>A0A392T632_9FABA</name>
<accession>A0A392T632</accession>
<keyword evidence="2" id="KW-1185">Reference proteome</keyword>
<comment type="caution">
    <text evidence="1">The sequence shown here is derived from an EMBL/GenBank/DDBJ whole genome shotgun (WGS) entry which is preliminary data.</text>
</comment>
<dbReference type="EMBL" id="LXQA010503007">
    <property type="protein sequence ID" value="MCI55867.1"/>
    <property type="molecule type" value="Genomic_DNA"/>
</dbReference>
<dbReference type="AlphaFoldDB" id="A0A392T632"/>
<dbReference type="Proteomes" id="UP000265520">
    <property type="component" value="Unassembled WGS sequence"/>
</dbReference>
<dbReference type="SUPFAM" id="SSF53448">
    <property type="entry name" value="Nucleotide-diphospho-sugar transferases"/>
    <property type="match status" value="1"/>
</dbReference>
<evidence type="ECO:0000313" key="1">
    <source>
        <dbReference type="EMBL" id="MCI55867.1"/>
    </source>
</evidence>
<organism evidence="1 2">
    <name type="scientific">Trifolium medium</name>
    <dbReference type="NCBI Taxonomy" id="97028"/>
    <lineage>
        <taxon>Eukaryota</taxon>
        <taxon>Viridiplantae</taxon>
        <taxon>Streptophyta</taxon>
        <taxon>Embryophyta</taxon>
        <taxon>Tracheophyta</taxon>
        <taxon>Spermatophyta</taxon>
        <taxon>Magnoliopsida</taxon>
        <taxon>eudicotyledons</taxon>
        <taxon>Gunneridae</taxon>
        <taxon>Pentapetalae</taxon>
        <taxon>rosids</taxon>
        <taxon>fabids</taxon>
        <taxon>Fabales</taxon>
        <taxon>Fabaceae</taxon>
        <taxon>Papilionoideae</taxon>
        <taxon>50 kb inversion clade</taxon>
        <taxon>NPAAA clade</taxon>
        <taxon>Hologalegina</taxon>
        <taxon>IRL clade</taxon>
        <taxon>Trifolieae</taxon>
        <taxon>Trifolium</taxon>
    </lineage>
</organism>
<evidence type="ECO:0000313" key="2">
    <source>
        <dbReference type="Proteomes" id="UP000265520"/>
    </source>
</evidence>